<dbReference type="Proteomes" id="UP001370758">
    <property type="component" value="Unassembled WGS sequence"/>
</dbReference>
<dbReference type="Pfam" id="PF01933">
    <property type="entry name" value="CofD"/>
    <property type="match status" value="1"/>
</dbReference>
<dbReference type="PANTHER" id="PTHR31240:SF0">
    <property type="entry name" value="MATERNAL EFFECT EMBRYO ARREST 18"/>
    <property type="match status" value="1"/>
</dbReference>
<dbReference type="InterPro" id="IPR002882">
    <property type="entry name" value="CofD"/>
</dbReference>
<dbReference type="PANTHER" id="PTHR31240">
    <property type="entry name" value="MATERNAL EFFECT EMBRYO ARREST 18"/>
    <property type="match status" value="1"/>
</dbReference>
<dbReference type="AlphaFoldDB" id="A0AAV9WPK6"/>
<evidence type="ECO:0000313" key="1">
    <source>
        <dbReference type="EMBL" id="KAK6512123.1"/>
    </source>
</evidence>
<dbReference type="CDD" id="cd07187">
    <property type="entry name" value="YvcK_like"/>
    <property type="match status" value="1"/>
</dbReference>
<dbReference type="GO" id="GO:0043743">
    <property type="term" value="F:LPPG:FO 2-phospho-L-lactate transferase activity"/>
    <property type="evidence" value="ECO:0007669"/>
    <property type="project" value="InterPro"/>
</dbReference>
<comment type="caution">
    <text evidence="1">The sequence shown here is derived from an EMBL/GenBank/DDBJ whole genome shotgun (WGS) entry which is preliminary data.</text>
</comment>
<sequence length="508" mass="54890">MPATGSIVVISGGSAANSLVDVFKSASAGSPISYIIGISDNGGSTSELIRVFGGPGIGDIRSRLVRLVPDDTEDEERLRIKGLLNYRLPPSASSARHEWNQILEGTHENWTGIASEKKELLRSFFILVGGEITKRTRPTSTFNFQLASLGNLFITGCRLFFGSLESAIFLFRSVCGVPEYMHVIPALNSNFSHHIAAGLEDGTVIAGQNQISHPSEDPKPSGVAQTVGSQALLEVTAQLKNSSINTHPPGPAVPGSTTPLNPGYSTPVAYLHDHDEVEDANLPGSLPALRRGNIVFTKEEEAELPARIQRVWYINPYGQEIRPPANPKSLAAIRGSETLVYSIGSLYTSIIPCLILRGMGEAIASSCKHKVLILNGSFDRETGPGTTFTAMDFVKSIVNACVESRGIVSGEPGFEELTAPGEYKKYITHILYLEGDDVPKVDTGKFKEVGIACWKVAGRRNEKGKGCLFEMSGLGQALDMIRGRKRSPKQRRSTVDSTRVQFLPVLEV</sequence>
<organism evidence="1 2">
    <name type="scientific">Arthrobotrys musiformis</name>
    <dbReference type="NCBI Taxonomy" id="47236"/>
    <lineage>
        <taxon>Eukaryota</taxon>
        <taxon>Fungi</taxon>
        <taxon>Dikarya</taxon>
        <taxon>Ascomycota</taxon>
        <taxon>Pezizomycotina</taxon>
        <taxon>Orbiliomycetes</taxon>
        <taxon>Orbiliales</taxon>
        <taxon>Orbiliaceae</taxon>
        <taxon>Arthrobotrys</taxon>
    </lineage>
</organism>
<proteinExistence type="predicted"/>
<keyword evidence="2" id="KW-1185">Reference proteome</keyword>
<gene>
    <name evidence="1" type="ORF">TWF481_001017</name>
</gene>
<dbReference type="Gene3D" id="3.40.50.10680">
    <property type="entry name" value="CofD-like domains"/>
    <property type="match status" value="1"/>
</dbReference>
<reference evidence="1 2" key="1">
    <citation type="submission" date="2023-08" db="EMBL/GenBank/DDBJ databases">
        <authorList>
            <person name="Palmer J.M."/>
        </authorList>
    </citation>
    <scope>NUCLEOTIDE SEQUENCE [LARGE SCALE GENOMIC DNA]</scope>
    <source>
        <strain evidence="1 2">TWF481</strain>
    </source>
</reference>
<dbReference type="InterPro" id="IPR038136">
    <property type="entry name" value="CofD-like_dom_sf"/>
</dbReference>
<evidence type="ECO:0000313" key="2">
    <source>
        <dbReference type="Proteomes" id="UP001370758"/>
    </source>
</evidence>
<dbReference type="SUPFAM" id="SSF142338">
    <property type="entry name" value="CofD-like"/>
    <property type="match status" value="1"/>
</dbReference>
<accession>A0AAV9WPK6</accession>
<name>A0AAV9WPK6_9PEZI</name>
<protein>
    <submittedName>
        <fullName evidence="1">Uncharacterized protein</fullName>
    </submittedName>
</protein>
<dbReference type="EMBL" id="JAVHJL010000001">
    <property type="protein sequence ID" value="KAK6512123.1"/>
    <property type="molecule type" value="Genomic_DNA"/>
</dbReference>